<dbReference type="EMBL" id="CYRY02000114">
    <property type="protein sequence ID" value="VCW48715.1"/>
    <property type="molecule type" value="Genomic_DNA"/>
</dbReference>
<keyword evidence="2" id="KW-0472">Membrane</keyword>
<gene>
    <name evidence="3" type="ORF">BN2614_LOCUS7</name>
</gene>
<feature type="transmembrane region" description="Helical" evidence="2">
    <location>
        <begin position="60"/>
        <end position="80"/>
    </location>
</feature>
<keyword evidence="4" id="KW-1185">Reference proteome</keyword>
<sequence>MRAFSPGKEAEEWKTSKAAGMQNRTSLALCTLALLTGFLMICLGAFFISSGSIFNCRGNLILAYMLLPLGFVILLSGIFWSTYRQARESKGVFTHVLRRHLSLGALSLATVDRPDFYPPAYEESLDAEKQPCPAEGDALDVPPPLYTEMGLESEAAIDAHPEAPPSYEESVAGRVSAATPLQDAERQSQGCC</sequence>
<keyword evidence="2" id="KW-1133">Transmembrane helix</keyword>
<dbReference type="AlphaFoldDB" id="A0A9X9LBZ1"/>
<name>A0A9X9LBZ1_GULGU</name>
<reference evidence="3 4" key="1">
    <citation type="submission" date="2018-10" db="EMBL/GenBank/DDBJ databases">
        <authorList>
            <person name="Ekblom R."/>
            <person name="Jareborg N."/>
        </authorList>
    </citation>
    <scope>NUCLEOTIDE SEQUENCE [LARGE SCALE GENOMIC DNA]</scope>
    <source>
        <tissue evidence="3">Muscle</tissue>
    </source>
</reference>
<dbReference type="PANTHER" id="PTHR35682:SF1">
    <property type="entry name" value="TRANSMEMBRANE PROTEIN 252"/>
    <property type="match status" value="1"/>
</dbReference>
<proteinExistence type="predicted"/>
<dbReference type="PANTHER" id="PTHR35682">
    <property type="entry name" value="TRANSMEMBRANE PROTEIN 252"/>
    <property type="match status" value="1"/>
</dbReference>
<evidence type="ECO:0000313" key="3">
    <source>
        <dbReference type="EMBL" id="VCW48715.1"/>
    </source>
</evidence>
<accession>A0A9X9LBZ1</accession>
<protein>
    <recommendedName>
        <fullName evidence="5">Transmembrane protein 252</fullName>
    </recommendedName>
</protein>
<evidence type="ECO:0000256" key="2">
    <source>
        <dbReference type="SAM" id="Phobius"/>
    </source>
</evidence>
<dbReference type="Pfam" id="PF15664">
    <property type="entry name" value="TMEM252"/>
    <property type="match status" value="1"/>
</dbReference>
<keyword evidence="2" id="KW-0812">Transmembrane</keyword>
<feature type="transmembrane region" description="Helical" evidence="2">
    <location>
        <begin position="27"/>
        <end position="48"/>
    </location>
</feature>
<comment type="caution">
    <text evidence="3">The sequence shown here is derived from an EMBL/GenBank/DDBJ whole genome shotgun (WGS) entry which is preliminary data.</text>
</comment>
<evidence type="ECO:0000256" key="1">
    <source>
        <dbReference type="SAM" id="MobiDB-lite"/>
    </source>
</evidence>
<dbReference type="Proteomes" id="UP000269945">
    <property type="component" value="Unassembled WGS sequence"/>
</dbReference>
<dbReference type="InterPro" id="IPR031363">
    <property type="entry name" value="TMEM252"/>
</dbReference>
<organism evidence="3 4">
    <name type="scientific">Gulo gulo</name>
    <name type="common">Wolverine</name>
    <name type="synonym">Gluton</name>
    <dbReference type="NCBI Taxonomy" id="48420"/>
    <lineage>
        <taxon>Eukaryota</taxon>
        <taxon>Metazoa</taxon>
        <taxon>Chordata</taxon>
        <taxon>Craniata</taxon>
        <taxon>Vertebrata</taxon>
        <taxon>Euteleostomi</taxon>
        <taxon>Mammalia</taxon>
        <taxon>Eutheria</taxon>
        <taxon>Laurasiatheria</taxon>
        <taxon>Carnivora</taxon>
        <taxon>Caniformia</taxon>
        <taxon>Musteloidea</taxon>
        <taxon>Mustelidae</taxon>
        <taxon>Guloninae</taxon>
        <taxon>Gulo</taxon>
    </lineage>
</organism>
<evidence type="ECO:0008006" key="5">
    <source>
        <dbReference type="Google" id="ProtNLM"/>
    </source>
</evidence>
<evidence type="ECO:0000313" key="4">
    <source>
        <dbReference type="Proteomes" id="UP000269945"/>
    </source>
</evidence>
<feature type="region of interest" description="Disordered" evidence="1">
    <location>
        <begin position="152"/>
        <end position="192"/>
    </location>
</feature>